<evidence type="ECO:0000313" key="1">
    <source>
        <dbReference type="EMBL" id="KAF2025095.1"/>
    </source>
</evidence>
<gene>
    <name evidence="1" type="ORF">EK21DRAFT_93560</name>
</gene>
<dbReference type="AlphaFoldDB" id="A0A9P4LHD5"/>
<accession>A0A9P4LHD5</accession>
<comment type="caution">
    <text evidence="1">The sequence shown here is derived from an EMBL/GenBank/DDBJ whole genome shotgun (WGS) entry which is preliminary data.</text>
</comment>
<reference evidence="1" key="1">
    <citation type="journal article" date="2020" name="Stud. Mycol.">
        <title>101 Dothideomycetes genomes: a test case for predicting lifestyles and emergence of pathogens.</title>
        <authorList>
            <person name="Haridas S."/>
            <person name="Albert R."/>
            <person name="Binder M."/>
            <person name="Bloem J."/>
            <person name="Labutti K."/>
            <person name="Salamov A."/>
            <person name="Andreopoulos B."/>
            <person name="Baker S."/>
            <person name="Barry K."/>
            <person name="Bills G."/>
            <person name="Bluhm B."/>
            <person name="Cannon C."/>
            <person name="Castanera R."/>
            <person name="Culley D."/>
            <person name="Daum C."/>
            <person name="Ezra D."/>
            <person name="Gonzalez J."/>
            <person name="Henrissat B."/>
            <person name="Kuo A."/>
            <person name="Liang C."/>
            <person name="Lipzen A."/>
            <person name="Lutzoni F."/>
            <person name="Magnuson J."/>
            <person name="Mondo S."/>
            <person name="Nolan M."/>
            <person name="Ohm R."/>
            <person name="Pangilinan J."/>
            <person name="Park H.-J."/>
            <person name="Ramirez L."/>
            <person name="Alfaro M."/>
            <person name="Sun H."/>
            <person name="Tritt A."/>
            <person name="Yoshinaga Y."/>
            <person name="Zwiers L.-H."/>
            <person name="Turgeon B."/>
            <person name="Goodwin S."/>
            <person name="Spatafora J."/>
            <person name="Crous P."/>
            <person name="Grigoriev I."/>
        </authorList>
    </citation>
    <scope>NUCLEOTIDE SEQUENCE</scope>
    <source>
        <strain evidence="1">CBS 110217</strain>
    </source>
</reference>
<organism evidence="1 2">
    <name type="scientific">Setomelanomma holmii</name>
    <dbReference type="NCBI Taxonomy" id="210430"/>
    <lineage>
        <taxon>Eukaryota</taxon>
        <taxon>Fungi</taxon>
        <taxon>Dikarya</taxon>
        <taxon>Ascomycota</taxon>
        <taxon>Pezizomycotina</taxon>
        <taxon>Dothideomycetes</taxon>
        <taxon>Pleosporomycetidae</taxon>
        <taxon>Pleosporales</taxon>
        <taxon>Pleosporineae</taxon>
        <taxon>Phaeosphaeriaceae</taxon>
        <taxon>Setomelanomma</taxon>
    </lineage>
</organism>
<protein>
    <submittedName>
        <fullName evidence="1">Uncharacterized protein</fullName>
    </submittedName>
</protein>
<dbReference type="Proteomes" id="UP000799777">
    <property type="component" value="Unassembled WGS sequence"/>
</dbReference>
<dbReference type="EMBL" id="ML978275">
    <property type="protein sequence ID" value="KAF2025095.1"/>
    <property type="molecule type" value="Genomic_DNA"/>
</dbReference>
<keyword evidence="2" id="KW-1185">Reference proteome</keyword>
<name>A0A9P4LHD5_9PLEO</name>
<sequence length="119" mass="13160">MTIFYGIHMVLAATIKVDFRSMQDVIDCIEAANQQQAGIWGMKKYCTEHSHTCNNNRGRRCHAPLEREHCAQSCLAKRLEAGASHTTANCISFALRGPEVAATNSEALVERLGSMSVDY</sequence>
<proteinExistence type="predicted"/>
<evidence type="ECO:0000313" key="2">
    <source>
        <dbReference type="Proteomes" id="UP000799777"/>
    </source>
</evidence>